<name>A0A6A6TCY8_9PLEO</name>
<dbReference type="EMBL" id="MU004332">
    <property type="protein sequence ID" value="KAF2656773.1"/>
    <property type="molecule type" value="Genomic_DNA"/>
</dbReference>
<evidence type="ECO:0000313" key="2">
    <source>
        <dbReference type="EMBL" id="KAF2656773.1"/>
    </source>
</evidence>
<proteinExistence type="predicted"/>
<organism evidence="2 3">
    <name type="scientific">Lophiostoma macrostomum CBS 122681</name>
    <dbReference type="NCBI Taxonomy" id="1314788"/>
    <lineage>
        <taxon>Eukaryota</taxon>
        <taxon>Fungi</taxon>
        <taxon>Dikarya</taxon>
        <taxon>Ascomycota</taxon>
        <taxon>Pezizomycotina</taxon>
        <taxon>Dothideomycetes</taxon>
        <taxon>Pleosporomycetidae</taxon>
        <taxon>Pleosporales</taxon>
        <taxon>Lophiostomataceae</taxon>
        <taxon>Lophiostoma</taxon>
    </lineage>
</organism>
<keyword evidence="3" id="KW-1185">Reference proteome</keyword>
<feature type="region of interest" description="Disordered" evidence="1">
    <location>
        <begin position="59"/>
        <end position="81"/>
    </location>
</feature>
<reference evidence="2" key="1">
    <citation type="journal article" date="2020" name="Stud. Mycol.">
        <title>101 Dothideomycetes genomes: a test case for predicting lifestyles and emergence of pathogens.</title>
        <authorList>
            <person name="Haridas S."/>
            <person name="Albert R."/>
            <person name="Binder M."/>
            <person name="Bloem J."/>
            <person name="Labutti K."/>
            <person name="Salamov A."/>
            <person name="Andreopoulos B."/>
            <person name="Baker S."/>
            <person name="Barry K."/>
            <person name="Bills G."/>
            <person name="Bluhm B."/>
            <person name="Cannon C."/>
            <person name="Castanera R."/>
            <person name="Culley D."/>
            <person name="Daum C."/>
            <person name="Ezra D."/>
            <person name="Gonzalez J."/>
            <person name="Henrissat B."/>
            <person name="Kuo A."/>
            <person name="Liang C."/>
            <person name="Lipzen A."/>
            <person name="Lutzoni F."/>
            <person name="Magnuson J."/>
            <person name="Mondo S."/>
            <person name="Nolan M."/>
            <person name="Ohm R."/>
            <person name="Pangilinan J."/>
            <person name="Park H.-J."/>
            <person name="Ramirez L."/>
            <person name="Alfaro M."/>
            <person name="Sun H."/>
            <person name="Tritt A."/>
            <person name="Yoshinaga Y."/>
            <person name="Zwiers L.-H."/>
            <person name="Turgeon B."/>
            <person name="Goodwin S."/>
            <person name="Spatafora J."/>
            <person name="Crous P."/>
            <person name="Grigoriev I."/>
        </authorList>
    </citation>
    <scope>NUCLEOTIDE SEQUENCE</scope>
    <source>
        <strain evidence="2">CBS 122681</strain>
    </source>
</reference>
<feature type="region of interest" description="Disordered" evidence="1">
    <location>
        <begin position="1"/>
        <end position="43"/>
    </location>
</feature>
<protein>
    <submittedName>
        <fullName evidence="2">Uncharacterized protein</fullName>
    </submittedName>
</protein>
<evidence type="ECO:0000313" key="3">
    <source>
        <dbReference type="Proteomes" id="UP000799324"/>
    </source>
</evidence>
<dbReference type="AlphaFoldDB" id="A0A6A6TCY8"/>
<feature type="compositionally biased region" description="Low complexity" evidence="1">
    <location>
        <begin position="29"/>
        <end position="42"/>
    </location>
</feature>
<feature type="compositionally biased region" description="Polar residues" evidence="1">
    <location>
        <begin position="59"/>
        <end position="73"/>
    </location>
</feature>
<evidence type="ECO:0000256" key="1">
    <source>
        <dbReference type="SAM" id="MobiDB-lite"/>
    </source>
</evidence>
<sequence>MSPGSSDPTPVSPTLLASSLPALRHHRSACSPAPSRAPTPASQRITAVCRTLFPVSTDAWASSHHSPPDTGTGQPELRRPTGLDRRAVWALGVLLEPAMRRFPAIVSPGSPLPSSELENKMLACVPEGLKGVKPAPKISSAGTGAGQKSSHHDDSGRRRLLGQTVSHSHQQRRQASRLDGTAQQAVRR</sequence>
<feature type="compositionally biased region" description="Low complexity" evidence="1">
    <location>
        <begin position="8"/>
        <end position="22"/>
    </location>
</feature>
<dbReference type="Proteomes" id="UP000799324">
    <property type="component" value="Unassembled WGS sequence"/>
</dbReference>
<gene>
    <name evidence="2" type="ORF">K491DRAFT_715007</name>
</gene>
<accession>A0A6A6TCY8</accession>
<feature type="region of interest" description="Disordered" evidence="1">
    <location>
        <begin position="134"/>
        <end position="188"/>
    </location>
</feature>